<feature type="region of interest" description="Disordered" evidence="1">
    <location>
        <begin position="78"/>
        <end position="236"/>
    </location>
</feature>
<feature type="region of interest" description="Disordered" evidence="1">
    <location>
        <begin position="593"/>
        <end position="622"/>
    </location>
</feature>
<organism evidence="3 4">
    <name type="scientific">Adineta steineri</name>
    <dbReference type="NCBI Taxonomy" id="433720"/>
    <lineage>
        <taxon>Eukaryota</taxon>
        <taxon>Metazoa</taxon>
        <taxon>Spiralia</taxon>
        <taxon>Gnathifera</taxon>
        <taxon>Rotifera</taxon>
        <taxon>Eurotatoria</taxon>
        <taxon>Bdelloidea</taxon>
        <taxon>Adinetida</taxon>
        <taxon>Adinetidae</taxon>
        <taxon>Adineta</taxon>
    </lineage>
</organism>
<gene>
    <name evidence="3" type="ORF">OKA104_LOCUS3332</name>
    <name evidence="2" type="ORF">VCS650_LOCUS22417</name>
</gene>
<feature type="compositionally biased region" description="Polar residues" evidence="1">
    <location>
        <begin position="328"/>
        <end position="344"/>
    </location>
</feature>
<feature type="compositionally biased region" description="Polar residues" evidence="1">
    <location>
        <begin position="612"/>
        <end position="622"/>
    </location>
</feature>
<feature type="compositionally biased region" description="Low complexity" evidence="1">
    <location>
        <begin position="80"/>
        <end position="89"/>
    </location>
</feature>
<evidence type="ECO:0000313" key="2">
    <source>
        <dbReference type="EMBL" id="CAF1143728.1"/>
    </source>
</evidence>
<comment type="caution">
    <text evidence="3">The sequence shown here is derived from an EMBL/GenBank/DDBJ whole genome shotgun (WGS) entry which is preliminary data.</text>
</comment>
<dbReference type="EMBL" id="CAJOAY010000099">
    <property type="protein sequence ID" value="CAF3535662.1"/>
    <property type="molecule type" value="Genomic_DNA"/>
</dbReference>
<feature type="compositionally biased region" description="Basic and acidic residues" evidence="1">
    <location>
        <begin position="145"/>
        <end position="154"/>
    </location>
</feature>
<proteinExistence type="predicted"/>
<feature type="region of interest" description="Disordered" evidence="1">
    <location>
        <begin position="296"/>
        <end position="344"/>
    </location>
</feature>
<feature type="compositionally biased region" description="Polar residues" evidence="1">
    <location>
        <begin position="175"/>
        <end position="190"/>
    </location>
</feature>
<dbReference type="Proteomes" id="UP000663891">
    <property type="component" value="Unassembled WGS sequence"/>
</dbReference>
<name>A0A818J9F3_9BILA</name>
<evidence type="ECO:0000313" key="3">
    <source>
        <dbReference type="EMBL" id="CAF3535662.1"/>
    </source>
</evidence>
<dbReference type="EMBL" id="CAJNON010000252">
    <property type="protein sequence ID" value="CAF1143728.1"/>
    <property type="molecule type" value="Genomic_DNA"/>
</dbReference>
<reference evidence="3" key="1">
    <citation type="submission" date="2021-02" db="EMBL/GenBank/DDBJ databases">
        <authorList>
            <person name="Nowell W R."/>
        </authorList>
    </citation>
    <scope>NUCLEOTIDE SEQUENCE</scope>
</reference>
<protein>
    <submittedName>
        <fullName evidence="3">Uncharacterized protein</fullName>
    </submittedName>
</protein>
<dbReference type="Proteomes" id="UP000663881">
    <property type="component" value="Unassembled WGS sequence"/>
</dbReference>
<sequence>MTTRPNPQISYSAMHNNNNDDQLFSDDQIARYDADTIKNRYGDNWRNYASNIREIKQADGTIVREYIIEDPTLLREIKPTLDSTSSTTGSDDEQRSSKNKFAQIKAKFEQKSLTNVMGSPSSSSPSSNTTTITTRRNSSKQSNDLYERNHRRSNDTSSSNHRTNVDLPPPPHPVLSNTSSSNANSVQSKISLHPSMRRLNSADEADEEVHRIHRESQELRQRHKAPSPVPQINNPIKQQPNVQYEVIDEDGNPMVIDDVHDLIKMSGVTAREVKQPNGTILREYVIDDPEILSKFRSQQQSPTMSQQRNSHDNIPAPPPRVPLKQPTLFRQGSSNGDQSSPTNIQHVRVLEPQRRYEYVTTSGKRIEFMITNSGSDANPTLNDSDIREVATAINTRLLPDSSPASTIPTQPFSLPKQWHPAVDLTHRDLPVRQRIGSDNQPPRNTSNTAFHQVHPLHTELSRSASYGALNQTSYQQTFAPVFTEPLIDWSALQQQDPHGQIDPQLVKQFITQKHQSGTFQTSAQFLPGQQQQQQQIQLPKQTPVQPQQQQQQQQMSRSAASSPQQNHAPIFYPQSMPYPYQGQHQHGVTLMTTDNNDSTQQHQHQHQHQQQATMINNGHTRI</sequence>
<evidence type="ECO:0000256" key="1">
    <source>
        <dbReference type="SAM" id="MobiDB-lite"/>
    </source>
</evidence>
<feature type="compositionally biased region" description="Low complexity" evidence="1">
    <location>
        <begin position="119"/>
        <end position="136"/>
    </location>
</feature>
<dbReference type="OrthoDB" id="10016922at2759"/>
<feature type="compositionally biased region" description="Basic and acidic residues" evidence="1">
    <location>
        <begin position="208"/>
        <end position="220"/>
    </location>
</feature>
<dbReference type="AlphaFoldDB" id="A0A818J9F3"/>
<feature type="region of interest" description="Disordered" evidence="1">
    <location>
        <begin position="526"/>
        <end position="579"/>
    </location>
</feature>
<evidence type="ECO:0000313" key="4">
    <source>
        <dbReference type="Proteomes" id="UP000663881"/>
    </source>
</evidence>
<feature type="compositionally biased region" description="Low complexity" evidence="1">
    <location>
        <begin position="526"/>
        <end position="565"/>
    </location>
</feature>
<feature type="compositionally biased region" description="Polar residues" evidence="1">
    <location>
        <begin position="296"/>
        <end position="308"/>
    </location>
</feature>
<accession>A0A818J9F3</accession>